<keyword evidence="4" id="KW-1185">Reference proteome</keyword>
<dbReference type="SUPFAM" id="SSF48452">
    <property type="entry name" value="TPR-like"/>
    <property type="match status" value="1"/>
</dbReference>
<keyword evidence="1" id="KW-0677">Repeat</keyword>
<dbReference type="EMBL" id="JANBPY010002399">
    <property type="protein sequence ID" value="KAJ1955166.1"/>
    <property type="molecule type" value="Genomic_DNA"/>
</dbReference>
<evidence type="ECO:0000256" key="2">
    <source>
        <dbReference type="ARBA" id="ARBA00022803"/>
    </source>
</evidence>
<evidence type="ECO:0000256" key="1">
    <source>
        <dbReference type="ARBA" id="ARBA00022737"/>
    </source>
</evidence>
<accession>A0A9W8AQN3</accession>
<dbReference type="Gene3D" id="1.25.40.10">
    <property type="entry name" value="Tetratricopeptide repeat domain"/>
    <property type="match status" value="1"/>
</dbReference>
<reference evidence="3" key="1">
    <citation type="submission" date="2022-07" db="EMBL/GenBank/DDBJ databases">
        <title>Phylogenomic reconstructions and comparative analyses of Kickxellomycotina fungi.</title>
        <authorList>
            <person name="Reynolds N.K."/>
            <person name="Stajich J.E."/>
            <person name="Barry K."/>
            <person name="Grigoriev I.V."/>
            <person name="Crous P."/>
            <person name="Smith M.E."/>
        </authorList>
    </citation>
    <scope>NUCLEOTIDE SEQUENCE</scope>
    <source>
        <strain evidence="3">RSA 1196</strain>
    </source>
</reference>
<evidence type="ECO:0000313" key="4">
    <source>
        <dbReference type="Proteomes" id="UP001150925"/>
    </source>
</evidence>
<dbReference type="OrthoDB" id="433738at2759"/>
<protein>
    <recommendedName>
        <fullName evidence="5">Translocation protein sec72</fullName>
    </recommendedName>
</protein>
<keyword evidence="2" id="KW-0802">TPR repeat</keyword>
<dbReference type="AlphaFoldDB" id="A0A9W8AQN3"/>
<dbReference type="PANTHER" id="PTHR22904">
    <property type="entry name" value="TPR REPEAT CONTAINING PROTEIN"/>
    <property type="match status" value="1"/>
</dbReference>
<evidence type="ECO:0008006" key="5">
    <source>
        <dbReference type="Google" id="ProtNLM"/>
    </source>
</evidence>
<dbReference type="InterPro" id="IPR011990">
    <property type="entry name" value="TPR-like_helical_dom_sf"/>
</dbReference>
<proteinExistence type="predicted"/>
<dbReference type="Proteomes" id="UP001150925">
    <property type="component" value="Unassembled WGS sequence"/>
</dbReference>
<comment type="caution">
    <text evidence="3">The sequence shown here is derived from an EMBL/GenBank/DDBJ whole genome shotgun (WGS) entry which is preliminary data.</text>
</comment>
<dbReference type="GO" id="GO:0051879">
    <property type="term" value="F:Hsp90 protein binding"/>
    <property type="evidence" value="ECO:0007669"/>
    <property type="project" value="TreeGrafter"/>
</dbReference>
<evidence type="ECO:0000313" key="3">
    <source>
        <dbReference type="EMBL" id="KAJ1955166.1"/>
    </source>
</evidence>
<dbReference type="PANTHER" id="PTHR22904:SF523">
    <property type="entry name" value="STRESS-INDUCED-PHOSPHOPROTEIN 1"/>
    <property type="match status" value="1"/>
</dbReference>
<sequence length="200" mass="22477">MSDDAKSQSPKETIPITDKVALLEDILVCVQHRRQKCSDCDVDFVDQNLMTKNLAVNKGRLPPPHPQMGQAIQQLKTEGNTSFRNKDFAVALKKYNDAIKISGQRPVWDPAALVAEETSVLLCNQAACLLELERYQEALYSAEVVTRVKHNWAKGHFRKGRAMMGMHNYPGALHSFMLGCALDSSASDMKTYFEKTKQYV</sequence>
<organism evidence="3 4">
    <name type="scientific">Dispira parvispora</name>
    <dbReference type="NCBI Taxonomy" id="1520584"/>
    <lineage>
        <taxon>Eukaryota</taxon>
        <taxon>Fungi</taxon>
        <taxon>Fungi incertae sedis</taxon>
        <taxon>Zoopagomycota</taxon>
        <taxon>Kickxellomycotina</taxon>
        <taxon>Dimargaritomycetes</taxon>
        <taxon>Dimargaritales</taxon>
        <taxon>Dimargaritaceae</taxon>
        <taxon>Dispira</taxon>
    </lineage>
</organism>
<name>A0A9W8AQN3_9FUNG</name>
<gene>
    <name evidence="3" type="ORF">IWQ62_005590</name>
</gene>